<dbReference type="AlphaFoldDB" id="A0A6N1XBR5"/>
<dbReference type="InterPro" id="IPR029063">
    <property type="entry name" value="SAM-dependent_MTases_sf"/>
</dbReference>
<evidence type="ECO:0000313" key="3">
    <source>
        <dbReference type="Proteomes" id="UP000509579"/>
    </source>
</evidence>
<organism evidence="2 3">
    <name type="scientific">Comamonas antarctica</name>
    <dbReference type="NCBI Taxonomy" id="2743470"/>
    <lineage>
        <taxon>Bacteria</taxon>
        <taxon>Pseudomonadati</taxon>
        <taxon>Pseudomonadota</taxon>
        <taxon>Betaproteobacteria</taxon>
        <taxon>Burkholderiales</taxon>
        <taxon>Comamonadaceae</taxon>
        <taxon>Comamonas</taxon>
    </lineage>
</organism>
<dbReference type="KEGG" id="aant:HUK68_21650"/>
<dbReference type="InterPro" id="IPR041698">
    <property type="entry name" value="Methyltransf_25"/>
</dbReference>
<dbReference type="GO" id="GO:0008168">
    <property type="term" value="F:methyltransferase activity"/>
    <property type="evidence" value="ECO:0007669"/>
    <property type="project" value="UniProtKB-KW"/>
</dbReference>
<accession>A0A6N1XBR5</accession>
<name>A0A6N1XBR5_9BURK</name>
<keyword evidence="2" id="KW-0808">Transferase</keyword>
<dbReference type="RefSeq" id="WP_175506310.1">
    <property type="nucleotide sequence ID" value="NZ_CP054841.1"/>
</dbReference>
<geneLocation type="plasmid" evidence="2 3">
    <name>unnamed1</name>
</geneLocation>
<protein>
    <submittedName>
        <fullName evidence="2">Class I SAM-dependent methyltransferase</fullName>
    </submittedName>
</protein>
<dbReference type="CDD" id="cd02440">
    <property type="entry name" value="AdoMet_MTases"/>
    <property type="match status" value="1"/>
</dbReference>
<feature type="domain" description="Methyltransferase" evidence="1">
    <location>
        <begin position="51"/>
        <end position="140"/>
    </location>
</feature>
<keyword evidence="2" id="KW-0489">Methyltransferase</keyword>
<dbReference type="Proteomes" id="UP000509579">
    <property type="component" value="Plasmid unnamed1"/>
</dbReference>
<dbReference type="GO" id="GO:0032259">
    <property type="term" value="P:methylation"/>
    <property type="evidence" value="ECO:0007669"/>
    <property type="project" value="UniProtKB-KW"/>
</dbReference>
<gene>
    <name evidence="2" type="ORF">HUK68_21650</name>
</gene>
<dbReference type="SUPFAM" id="SSF53335">
    <property type="entry name" value="S-adenosyl-L-methionine-dependent methyltransferases"/>
    <property type="match status" value="1"/>
</dbReference>
<evidence type="ECO:0000259" key="1">
    <source>
        <dbReference type="Pfam" id="PF13649"/>
    </source>
</evidence>
<dbReference type="EMBL" id="CP054841">
    <property type="protein sequence ID" value="QKV55522.1"/>
    <property type="molecule type" value="Genomic_DNA"/>
</dbReference>
<evidence type="ECO:0000313" key="2">
    <source>
        <dbReference type="EMBL" id="QKV55522.1"/>
    </source>
</evidence>
<dbReference type="Gene3D" id="3.40.50.150">
    <property type="entry name" value="Vaccinia Virus protein VP39"/>
    <property type="match status" value="1"/>
</dbReference>
<keyword evidence="3" id="KW-1185">Reference proteome</keyword>
<keyword evidence="2" id="KW-0614">Plasmid</keyword>
<proteinExistence type="predicted"/>
<dbReference type="Pfam" id="PF13649">
    <property type="entry name" value="Methyltransf_25"/>
    <property type="match status" value="1"/>
</dbReference>
<reference evidence="2 3" key="1">
    <citation type="submission" date="2020-06" db="EMBL/GenBank/DDBJ databases">
        <title>Acidovorax antarctica sp. nov., isolated from Corinth ice sheet soil, Antarctic Fields Peninsula.</title>
        <authorList>
            <person name="Xu Q."/>
            <person name="Peng F."/>
        </authorList>
    </citation>
    <scope>NUCLEOTIDE SEQUENCE [LARGE SCALE GENOMIC DNA]</scope>
    <source>
        <strain evidence="2 3">16-35-5</strain>
        <plasmid evidence="2 3">unnamed1</plasmid>
    </source>
</reference>
<sequence>MHPKSQQHAAIASAYDQLADRWRDGTFNPDDGVEQFRRALRFLGEGEGWALNVGCGCNTRFNALLRARELRLEGVDISQRMIAMARRADPAVLLQHADVCAWRAQRGYRFIAAWDSIWHVDLGQQRALMLKLMQALEPGGVFLFTAGGLDAEGSHVDSSMGVEVSYSTLGVPGLLAVVKQAGCVCRHLEFDQYPLKHLVVIVQRSAAIAA</sequence>